<dbReference type="InterPro" id="IPR046960">
    <property type="entry name" value="PPR_At4g14850-like_plant"/>
</dbReference>
<proteinExistence type="predicted"/>
<dbReference type="Pfam" id="PF14432">
    <property type="entry name" value="DYW_deaminase"/>
    <property type="match status" value="1"/>
</dbReference>
<evidence type="ECO:0000259" key="7">
    <source>
        <dbReference type="Pfam" id="PF14432"/>
    </source>
</evidence>
<dbReference type="Gene3D" id="1.25.40.10">
    <property type="entry name" value="Tetratricopeptide repeat domain"/>
    <property type="match status" value="2"/>
</dbReference>
<keyword evidence="9" id="KW-1185">Reference proteome</keyword>
<dbReference type="NCBIfam" id="TIGR00756">
    <property type="entry name" value="PPR"/>
    <property type="match status" value="1"/>
</dbReference>
<evidence type="ECO:0000313" key="9">
    <source>
        <dbReference type="Proteomes" id="UP000032180"/>
    </source>
</evidence>
<feature type="domain" description="DYW" evidence="7">
    <location>
        <begin position="722"/>
        <end position="814"/>
    </location>
</feature>
<feature type="region of interest" description="Disordered" evidence="6">
    <location>
        <begin position="93"/>
        <end position="165"/>
    </location>
</feature>
<feature type="region of interest" description="Disordered" evidence="6">
    <location>
        <begin position="21"/>
        <end position="43"/>
    </location>
</feature>
<dbReference type="STRING" id="77586.A0A0D9V5E5"/>
<dbReference type="PANTHER" id="PTHR47926">
    <property type="entry name" value="PENTATRICOPEPTIDE REPEAT-CONTAINING PROTEIN"/>
    <property type="match status" value="1"/>
</dbReference>
<feature type="compositionally biased region" description="Polar residues" evidence="6">
    <location>
        <begin position="294"/>
        <end position="304"/>
    </location>
</feature>
<dbReference type="HOGENOM" id="CLU_014810_0_0_1"/>
<dbReference type="eggNOG" id="KOG4197">
    <property type="taxonomic scope" value="Eukaryota"/>
</dbReference>
<evidence type="ECO:0000256" key="1">
    <source>
        <dbReference type="ARBA" id="ARBA00004173"/>
    </source>
</evidence>
<dbReference type="InterPro" id="IPR032867">
    <property type="entry name" value="DYW_dom"/>
</dbReference>
<dbReference type="InterPro" id="IPR002885">
    <property type="entry name" value="PPR_rpt"/>
</dbReference>
<evidence type="ECO:0000313" key="8">
    <source>
        <dbReference type="EnsemblPlants" id="LPERR01G25850.1"/>
    </source>
</evidence>
<dbReference type="InterPro" id="IPR011990">
    <property type="entry name" value="TPR-like_helical_dom_sf"/>
</dbReference>
<feature type="compositionally biased region" description="Polar residues" evidence="6">
    <location>
        <begin position="204"/>
        <end position="250"/>
    </location>
</feature>
<dbReference type="GO" id="GO:0009451">
    <property type="term" value="P:RNA modification"/>
    <property type="evidence" value="ECO:0007669"/>
    <property type="project" value="InterPro"/>
</dbReference>
<dbReference type="PROSITE" id="PS51375">
    <property type="entry name" value="PPR"/>
    <property type="match status" value="1"/>
</dbReference>
<dbReference type="Pfam" id="PF01535">
    <property type="entry name" value="PPR"/>
    <property type="match status" value="1"/>
</dbReference>
<evidence type="ECO:0000256" key="6">
    <source>
        <dbReference type="SAM" id="MobiDB-lite"/>
    </source>
</evidence>
<dbReference type="EnsemblPlants" id="LPERR01G25850.1">
    <property type="protein sequence ID" value="LPERR01G25850.1"/>
    <property type="gene ID" value="LPERR01G25850"/>
</dbReference>
<dbReference type="PANTHER" id="PTHR47926:SF388">
    <property type="entry name" value="DYW DOMAIN-CONTAINING PROTEIN"/>
    <property type="match status" value="1"/>
</dbReference>
<sequence>MAAMVGARRALLASRYSPRGVLSSPVRRVDSSPSLPADTGSLHSLVPHRGAGSFASEKIDGDYHHELGAHNTGNYREPYRTDSLSRQVQADIPSTDSSAGAGITNGANVDGSINAHYRHNPRQPEFPSRHEPYKSARENDGAPRYNDRQPYGGVNTQYRSNSAQSFQMDKPYGFANRHEPYTSARVNYEAPGYNDKQPYDGGSAYNQQTLPDANQQYSHTQGNNGLSGYSAGQTYHHNHGSGYNTQNNQQRYDDRQYGYGPSGLSYRQSTGNDQQVFQQQKVDQRSAGDCANRPGSTLQYPNPTRFNKDHVIRFQQGHNGDIGHNVSQPHQSPYVSRTIDAQSNFPGLSVNVNTAEQHSTHGIYREKSFDVQPSESAGNHMNNAPAPYQDGIYHNNLLSGSPQIDGSPSGISDVTCRESKVTVEEMDKLCEDGKVKEALELLALLQEQGTVVHAPQYFKLIQACGDATSLAEARKIHSQISQSALAVDTDVNNKILEMYAKCGSMEDAKRLFSTITQRNLTLWNTMISGFVHNGLGEEATDLFDQFKQTGDKPDSAMFTHVFLACGILGSVDEGMLHFESMQKDFGITPTMEHYVSIVNMLGQSGYIDEAREFVERIPVEPSVDVWESLMNMCRLNGLLDLGDRCAKIVECLDSSRLNEQSKIGLFPVNGSEIAKEKERKKVNAVEARSKVHEYRAGDRSHPEHLKIYEELRYLAAHMKEAGYIADTRFVLHDVDQETKEDALLAHSERLAVSYGLITSAARSPIRVIKNLRSCGDCHTALKIISKLVGREIVARDAKRFHHFKDGLCSCKDYW</sequence>
<accession>A0A0D9V5E5</accession>
<dbReference type="FunFam" id="1.25.40.10:FF:000503">
    <property type="entry name" value="Pentatricopeptide repeat-containing protein, mitochondrial"/>
    <property type="match status" value="1"/>
</dbReference>
<keyword evidence="2" id="KW-0677">Repeat</keyword>
<feature type="region of interest" description="Disordered" evidence="6">
    <location>
        <begin position="285"/>
        <end position="304"/>
    </location>
</feature>
<keyword evidence="3" id="KW-0809">Transit peptide</keyword>
<feature type="repeat" description="PPR" evidence="5">
    <location>
        <begin position="519"/>
        <end position="553"/>
    </location>
</feature>
<dbReference type="AlphaFoldDB" id="A0A0D9V5E5"/>
<comment type="subcellular location">
    <subcellularLocation>
        <location evidence="1">Mitochondrion</location>
    </subcellularLocation>
</comment>
<organism evidence="8 9">
    <name type="scientific">Leersia perrieri</name>
    <dbReference type="NCBI Taxonomy" id="77586"/>
    <lineage>
        <taxon>Eukaryota</taxon>
        <taxon>Viridiplantae</taxon>
        <taxon>Streptophyta</taxon>
        <taxon>Embryophyta</taxon>
        <taxon>Tracheophyta</taxon>
        <taxon>Spermatophyta</taxon>
        <taxon>Magnoliopsida</taxon>
        <taxon>Liliopsida</taxon>
        <taxon>Poales</taxon>
        <taxon>Poaceae</taxon>
        <taxon>BOP clade</taxon>
        <taxon>Oryzoideae</taxon>
        <taxon>Oryzeae</taxon>
        <taxon>Oryzinae</taxon>
        <taxon>Leersia</taxon>
    </lineage>
</organism>
<protein>
    <recommendedName>
        <fullName evidence="7">DYW domain-containing protein</fullName>
    </recommendedName>
</protein>
<evidence type="ECO:0000256" key="4">
    <source>
        <dbReference type="ARBA" id="ARBA00023128"/>
    </source>
</evidence>
<reference evidence="8 9" key="1">
    <citation type="submission" date="2012-08" db="EMBL/GenBank/DDBJ databases">
        <title>Oryza genome evolution.</title>
        <authorList>
            <person name="Wing R.A."/>
        </authorList>
    </citation>
    <scope>NUCLEOTIDE SEQUENCE</scope>
</reference>
<reference evidence="8" key="3">
    <citation type="submission" date="2015-04" db="UniProtKB">
        <authorList>
            <consortium name="EnsemblPlants"/>
        </authorList>
    </citation>
    <scope>IDENTIFICATION</scope>
</reference>
<evidence type="ECO:0000256" key="3">
    <source>
        <dbReference type="ARBA" id="ARBA00022946"/>
    </source>
</evidence>
<dbReference type="Gramene" id="LPERR01G25850.1">
    <property type="protein sequence ID" value="LPERR01G25850.1"/>
    <property type="gene ID" value="LPERR01G25850"/>
</dbReference>
<feature type="compositionally biased region" description="Low complexity" evidence="6">
    <location>
        <begin position="21"/>
        <end position="36"/>
    </location>
</feature>
<feature type="compositionally biased region" description="Polar residues" evidence="6">
    <location>
        <begin position="154"/>
        <end position="165"/>
    </location>
</feature>
<dbReference type="GO" id="GO:0003723">
    <property type="term" value="F:RNA binding"/>
    <property type="evidence" value="ECO:0007669"/>
    <property type="project" value="InterPro"/>
</dbReference>
<keyword evidence="4" id="KW-0496">Mitochondrion</keyword>
<dbReference type="Proteomes" id="UP000032180">
    <property type="component" value="Chromosome 1"/>
</dbReference>
<feature type="compositionally biased region" description="Basic and acidic residues" evidence="6">
    <location>
        <begin position="127"/>
        <end position="147"/>
    </location>
</feature>
<dbReference type="GO" id="GO:0005739">
    <property type="term" value="C:mitochondrion"/>
    <property type="evidence" value="ECO:0007669"/>
    <property type="project" value="UniProtKB-SubCell"/>
</dbReference>
<name>A0A0D9V5E5_9ORYZ</name>
<dbReference type="GO" id="GO:0008270">
    <property type="term" value="F:zinc ion binding"/>
    <property type="evidence" value="ECO:0007669"/>
    <property type="project" value="InterPro"/>
</dbReference>
<feature type="region of interest" description="Disordered" evidence="6">
    <location>
        <begin position="188"/>
        <end position="271"/>
    </location>
</feature>
<reference evidence="9" key="2">
    <citation type="submission" date="2013-12" db="EMBL/GenBank/DDBJ databases">
        <authorList>
            <person name="Yu Y."/>
            <person name="Lee S."/>
            <person name="de Baynast K."/>
            <person name="Wissotski M."/>
            <person name="Liu L."/>
            <person name="Talag J."/>
            <person name="Goicoechea J."/>
            <person name="Angelova A."/>
            <person name="Jetty R."/>
            <person name="Kudrna D."/>
            <person name="Golser W."/>
            <person name="Rivera L."/>
            <person name="Zhang J."/>
            <person name="Wing R."/>
        </authorList>
    </citation>
    <scope>NUCLEOTIDE SEQUENCE</scope>
</reference>
<evidence type="ECO:0000256" key="5">
    <source>
        <dbReference type="PROSITE-ProRule" id="PRU00708"/>
    </source>
</evidence>
<evidence type="ECO:0000256" key="2">
    <source>
        <dbReference type="ARBA" id="ARBA00022737"/>
    </source>
</evidence>